<name>A0ACB8XKI3_ARCLA</name>
<dbReference type="EMBL" id="CM042063">
    <property type="protein sequence ID" value="KAI3667776.1"/>
    <property type="molecule type" value="Genomic_DNA"/>
</dbReference>
<reference evidence="2" key="1">
    <citation type="journal article" date="2022" name="Mol. Ecol. Resour.">
        <title>The genomes of chicory, endive, great burdock and yacon provide insights into Asteraceae palaeo-polyploidization history and plant inulin production.</title>
        <authorList>
            <person name="Fan W."/>
            <person name="Wang S."/>
            <person name="Wang H."/>
            <person name="Wang A."/>
            <person name="Jiang F."/>
            <person name="Liu H."/>
            <person name="Zhao H."/>
            <person name="Xu D."/>
            <person name="Zhang Y."/>
        </authorList>
    </citation>
    <scope>NUCLEOTIDE SEQUENCE [LARGE SCALE GENOMIC DNA]</scope>
    <source>
        <strain evidence="2">cv. Niubang</strain>
    </source>
</reference>
<keyword evidence="2" id="KW-1185">Reference proteome</keyword>
<evidence type="ECO:0000313" key="1">
    <source>
        <dbReference type="EMBL" id="KAI3667776.1"/>
    </source>
</evidence>
<reference evidence="1 2" key="2">
    <citation type="journal article" date="2022" name="Mol. Ecol. Resour.">
        <title>The genomes of chicory, endive, great burdock and yacon provide insights into Asteraceae paleo-polyploidization history and plant inulin production.</title>
        <authorList>
            <person name="Fan W."/>
            <person name="Wang S."/>
            <person name="Wang H."/>
            <person name="Wang A."/>
            <person name="Jiang F."/>
            <person name="Liu H."/>
            <person name="Zhao H."/>
            <person name="Xu D."/>
            <person name="Zhang Y."/>
        </authorList>
    </citation>
    <scope>NUCLEOTIDE SEQUENCE [LARGE SCALE GENOMIC DNA]</scope>
    <source>
        <strain evidence="2">cv. Niubang</strain>
    </source>
</reference>
<protein>
    <submittedName>
        <fullName evidence="1">Uncharacterized protein</fullName>
    </submittedName>
</protein>
<accession>A0ACB8XKI3</accession>
<proteinExistence type="predicted"/>
<dbReference type="Proteomes" id="UP001055879">
    <property type="component" value="Linkage Group LG17"/>
</dbReference>
<organism evidence="1 2">
    <name type="scientific">Arctium lappa</name>
    <name type="common">Greater burdock</name>
    <name type="synonym">Lappa major</name>
    <dbReference type="NCBI Taxonomy" id="4217"/>
    <lineage>
        <taxon>Eukaryota</taxon>
        <taxon>Viridiplantae</taxon>
        <taxon>Streptophyta</taxon>
        <taxon>Embryophyta</taxon>
        <taxon>Tracheophyta</taxon>
        <taxon>Spermatophyta</taxon>
        <taxon>Magnoliopsida</taxon>
        <taxon>eudicotyledons</taxon>
        <taxon>Gunneridae</taxon>
        <taxon>Pentapetalae</taxon>
        <taxon>asterids</taxon>
        <taxon>campanulids</taxon>
        <taxon>Asterales</taxon>
        <taxon>Asteraceae</taxon>
        <taxon>Carduoideae</taxon>
        <taxon>Cardueae</taxon>
        <taxon>Arctiinae</taxon>
        <taxon>Arctium</taxon>
    </lineage>
</organism>
<sequence>MRALVAEACMATRGHGLRFFKLQLAGTKLADFNSIDEFQMFTGSNPLTNPSVVRGRKPSLKLSSTCSDSFNLLSSSYNFLDQNGNQPSNFSSNQLPIAENYGYSATVSGEIRSSITTTTVVPLEGHGGDLDGAIIKKPQKTKDTVNPTKKKTH</sequence>
<comment type="caution">
    <text evidence="1">The sequence shown here is derived from an EMBL/GenBank/DDBJ whole genome shotgun (WGS) entry which is preliminary data.</text>
</comment>
<evidence type="ECO:0000313" key="2">
    <source>
        <dbReference type="Proteomes" id="UP001055879"/>
    </source>
</evidence>
<gene>
    <name evidence="1" type="ORF">L6452_42845</name>
</gene>